<sequence>MKLGGHSLLCVSGGTQPFAKIFLLHSTH</sequence>
<organism evidence="1 2">
    <name type="scientific">Microvirga flocculans</name>
    <dbReference type="NCBI Taxonomy" id="217168"/>
    <lineage>
        <taxon>Bacteria</taxon>
        <taxon>Pseudomonadati</taxon>
        <taxon>Pseudomonadota</taxon>
        <taxon>Alphaproteobacteria</taxon>
        <taxon>Hyphomicrobiales</taxon>
        <taxon>Methylobacteriaceae</taxon>
        <taxon>Microvirga</taxon>
    </lineage>
</organism>
<name>A0A7W6N9D5_9HYPH</name>
<keyword evidence="2" id="KW-1185">Reference proteome</keyword>
<evidence type="ECO:0000313" key="1">
    <source>
        <dbReference type="EMBL" id="MBB4042133.1"/>
    </source>
</evidence>
<comment type="caution">
    <text evidence="1">The sequence shown here is derived from an EMBL/GenBank/DDBJ whole genome shotgun (WGS) entry which is preliminary data.</text>
</comment>
<dbReference type="EMBL" id="JACIDC010000020">
    <property type="protein sequence ID" value="MBB4042133.1"/>
    <property type="molecule type" value="Genomic_DNA"/>
</dbReference>
<reference evidence="1 2" key="1">
    <citation type="submission" date="2020-08" db="EMBL/GenBank/DDBJ databases">
        <title>Genomic Encyclopedia of Type Strains, Phase IV (KMG-IV): sequencing the most valuable type-strain genomes for metagenomic binning, comparative biology and taxonomic classification.</title>
        <authorList>
            <person name="Goeker M."/>
        </authorList>
    </citation>
    <scope>NUCLEOTIDE SEQUENCE [LARGE SCALE GENOMIC DNA]</scope>
    <source>
        <strain evidence="1 2">DSM 15743</strain>
    </source>
</reference>
<dbReference type="AlphaFoldDB" id="A0A7W6N9D5"/>
<protein>
    <submittedName>
        <fullName evidence="1">Uncharacterized protein</fullName>
    </submittedName>
</protein>
<gene>
    <name evidence="1" type="ORF">GGR34_003818</name>
</gene>
<evidence type="ECO:0000313" key="2">
    <source>
        <dbReference type="Proteomes" id="UP000519439"/>
    </source>
</evidence>
<proteinExistence type="predicted"/>
<dbReference type="Proteomes" id="UP000519439">
    <property type="component" value="Unassembled WGS sequence"/>
</dbReference>
<accession>A0A7W6N9D5</accession>